<dbReference type="NCBIfam" id="NF004855">
    <property type="entry name" value="PRK06208.1"/>
    <property type="match status" value="1"/>
</dbReference>
<dbReference type="SMART" id="SM01007">
    <property type="entry name" value="Aldolase_II"/>
    <property type="match status" value="1"/>
</dbReference>
<evidence type="ECO:0000259" key="2">
    <source>
        <dbReference type="SMART" id="SM01007"/>
    </source>
</evidence>
<dbReference type="GO" id="GO:0005856">
    <property type="term" value="C:cytoskeleton"/>
    <property type="evidence" value="ECO:0007669"/>
    <property type="project" value="TreeGrafter"/>
</dbReference>
<dbReference type="Gene3D" id="3.40.225.10">
    <property type="entry name" value="Class II aldolase/adducin N-terminal domain"/>
    <property type="match status" value="1"/>
</dbReference>
<gene>
    <name evidence="3" type="ORF">EDM59_24695</name>
</gene>
<organism evidence="3 4">
    <name type="scientific">Brevibacillus nitrificans</name>
    <dbReference type="NCBI Taxonomy" id="651560"/>
    <lineage>
        <taxon>Bacteria</taxon>
        <taxon>Bacillati</taxon>
        <taxon>Bacillota</taxon>
        <taxon>Bacilli</taxon>
        <taxon>Bacillales</taxon>
        <taxon>Paenibacillaceae</taxon>
        <taxon>Brevibacillus</taxon>
    </lineage>
</organism>
<dbReference type="InterPro" id="IPR001303">
    <property type="entry name" value="Aldolase_II/adducin_N"/>
</dbReference>
<reference evidence="3 4" key="1">
    <citation type="submission" date="2018-10" db="EMBL/GenBank/DDBJ databases">
        <title>Phylogenomics of Brevibacillus.</title>
        <authorList>
            <person name="Dunlap C."/>
        </authorList>
    </citation>
    <scope>NUCLEOTIDE SEQUENCE [LARGE SCALE GENOMIC DNA]</scope>
    <source>
        <strain evidence="3 4">JCM 15774</strain>
    </source>
</reference>
<keyword evidence="4" id="KW-1185">Reference proteome</keyword>
<dbReference type="PANTHER" id="PTHR10672:SF3">
    <property type="entry name" value="PROTEIN HU-LI TAI SHAO"/>
    <property type="match status" value="1"/>
</dbReference>
<sequence>MCFSLHGLGGISVEKTNVFVTQRTFSNVQEERQYRKEMLTAGFRIFGRFGFSNGNAGHISARDPQYKDCFWVNPLGVHFSDITVSDLVLVNNKNEIVEGKHDRINIAAFAIHNEVHEARPDVVAAAHSHSRYGMAWSTLGKLLQASTQNDCAFYEDHALFNDFRGVVKDNSEGKRIAAALGEKKAIILKNHGIMTVGHSVESAVWWFIQMEEACQIQMLAAAAGTIQPIPHEQAEITRNQIGREAVGHNSFYTIWNRLSKLEPALD</sequence>
<dbReference type="EMBL" id="RHHU01000017">
    <property type="protein sequence ID" value="RNB80529.1"/>
    <property type="molecule type" value="Genomic_DNA"/>
</dbReference>
<name>A0A3M8CYM4_9BACL</name>
<comment type="similarity">
    <text evidence="1">Belongs to the aldolase class II family.</text>
</comment>
<evidence type="ECO:0000313" key="3">
    <source>
        <dbReference type="EMBL" id="RNB80529.1"/>
    </source>
</evidence>
<evidence type="ECO:0000313" key="4">
    <source>
        <dbReference type="Proteomes" id="UP000269573"/>
    </source>
</evidence>
<protein>
    <submittedName>
        <fullName evidence="3">Class II aldolase/adducin family protein</fullName>
    </submittedName>
</protein>
<dbReference type="SUPFAM" id="SSF53639">
    <property type="entry name" value="AraD/HMP-PK domain-like"/>
    <property type="match status" value="1"/>
</dbReference>
<dbReference type="AlphaFoldDB" id="A0A3M8CYM4"/>
<dbReference type="Pfam" id="PF00596">
    <property type="entry name" value="Aldolase_II"/>
    <property type="match status" value="1"/>
</dbReference>
<feature type="domain" description="Class II aldolase/adducin N-terminal" evidence="2">
    <location>
        <begin position="37"/>
        <end position="218"/>
    </location>
</feature>
<evidence type="ECO:0000256" key="1">
    <source>
        <dbReference type="ARBA" id="ARBA00037961"/>
    </source>
</evidence>
<dbReference type="Proteomes" id="UP000269573">
    <property type="component" value="Unassembled WGS sequence"/>
</dbReference>
<dbReference type="InterPro" id="IPR051017">
    <property type="entry name" value="Aldolase-II_Adducin_sf"/>
</dbReference>
<dbReference type="GO" id="GO:0051015">
    <property type="term" value="F:actin filament binding"/>
    <property type="evidence" value="ECO:0007669"/>
    <property type="project" value="TreeGrafter"/>
</dbReference>
<dbReference type="InterPro" id="IPR036409">
    <property type="entry name" value="Aldolase_II/adducin_N_sf"/>
</dbReference>
<proteinExistence type="inferred from homology"/>
<comment type="caution">
    <text evidence="3">The sequence shown here is derived from an EMBL/GenBank/DDBJ whole genome shotgun (WGS) entry which is preliminary data.</text>
</comment>
<accession>A0A3M8CYM4</accession>
<dbReference type="PANTHER" id="PTHR10672">
    <property type="entry name" value="ADDUCIN"/>
    <property type="match status" value="1"/>
</dbReference>
<dbReference type="FunFam" id="3.40.225.10:FF:000009">
    <property type="entry name" value="Class II aldolase/adducin N-terminal"/>
    <property type="match status" value="1"/>
</dbReference>